<evidence type="ECO:0000313" key="3">
    <source>
        <dbReference type="Proteomes" id="UP000053144"/>
    </source>
</evidence>
<protein>
    <submittedName>
        <fullName evidence="2">Uncharacterized protein</fullName>
    </submittedName>
</protein>
<evidence type="ECO:0000313" key="2">
    <source>
        <dbReference type="EMBL" id="KOM26687.1"/>
    </source>
</evidence>
<accession>A0A0L9T7X0</accession>
<sequence length="118" mass="13397">MEQRFMQQLQEQKEIQRTLEEKLHSMTQDTMGLPTKAPTAPRVSTRGSCFVVEPTESSRCMRVIGEDDEMAEAEDDRLSKLMTRLPRYIDTIIVDQGRSSIYGFVEPQTIQPSGLTGS</sequence>
<name>A0A0L9T7X0_PHAAN</name>
<dbReference type="Gramene" id="KOM26687">
    <property type="protein sequence ID" value="KOM26687"/>
    <property type="gene ID" value="LR48_Vigan304s003400"/>
</dbReference>
<dbReference type="Proteomes" id="UP000053144">
    <property type="component" value="Unassembled WGS sequence"/>
</dbReference>
<feature type="region of interest" description="Disordered" evidence="1">
    <location>
        <begin position="26"/>
        <end position="45"/>
    </location>
</feature>
<dbReference type="EMBL" id="KQ258334">
    <property type="protein sequence ID" value="KOM26687.1"/>
    <property type="molecule type" value="Genomic_DNA"/>
</dbReference>
<organism evidence="2 3">
    <name type="scientific">Phaseolus angularis</name>
    <name type="common">Azuki bean</name>
    <name type="synonym">Vigna angularis</name>
    <dbReference type="NCBI Taxonomy" id="3914"/>
    <lineage>
        <taxon>Eukaryota</taxon>
        <taxon>Viridiplantae</taxon>
        <taxon>Streptophyta</taxon>
        <taxon>Embryophyta</taxon>
        <taxon>Tracheophyta</taxon>
        <taxon>Spermatophyta</taxon>
        <taxon>Magnoliopsida</taxon>
        <taxon>eudicotyledons</taxon>
        <taxon>Gunneridae</taxon>
        <taxon>Pentapetalae</taxon>
        <taxon>rosids</taxon>
        <taxon>fabids</taxon>
        <taxon>Fabales</taxon>
        <taxon>Fabaceae</taxon>
        <taxon>Papilionoideae</taxon>
        <taxon>50 kb inversion clade</taxon>
        <taxon>NPAAA clade</taxon>
        <taxon>indigoferoid/millettioid clade</taxon>
        <taxon>Phaseoleae</taxon>
        <taxon>Vigna</taxon>
    </lineage>
</organism>
<evidence type="ECO:0000256" key="1">
    <source>
        <dbReference type="SAM" id="MobiDB-lite"/>
    </source>
</evidence>
<gene>
    <name evidence="2" type="ORF">LR48_Vigan304s003400</name>
</gene>
<reference evidence="3" key="1">
    <citation type="journal article" date="2015" name="Proc. Natl. Acad. Sci. U.S.A.">
        <title>Genome sequencing of adzuki bean (Vigna angularis) provides insight into high starch and low fat accumulation and domestication.</title>
        <authorList>
            <person name="Yang K."/>
            <person name="Tian Z."/>
            <person name="Chen C."/>
            <person name="Luo L."/>
            <person name="Zhao B."/>
            <person name="Wang Z."/>
            <person name="Yu L."/>
            <person name="Li Y."/>
            <person name="Sun Y."/>
            <person name="Li W."/>
            <person name="Chen Y."/>
            <person name="Li Y."/>
            <person name="Zhang Y."/>
            <person name="Ai D."/>
            <person name="Zhao J."/>
            <person name="Shang C."/>
            <person name="Ma Y."/>
            <person name="Wu B."/>
            <person name="Wang M."/>
            <person name="Gao L."/>
            <person name="Sun D."/>
            <person name="Zhang P."/>
            <person name="Guo F."/>
            <person name="Wang W."/>
            <person name="Li Y."/>
            <person name="Wang J."/>
            <person name="Varshney R.K."/>
            <person name="Wang J."/>
            <person name="Ling H.Q."/>
            <person name="Wan P."/>
        </authorList>
    </citation>
    <scope>NUCLEOTIDE SEQUENCE</scope>
    <source>
        <strain evidence="3">cv. Jingnong 6</strain>
    </source>
</reference>
<proteinExistence type="predicted"/>
<dbReference type="AlphaFoldDB" id="A0A0L9T7X0"/>